<dbReference type="WBParaSite" id="TCNE_0000419701-mRNA-1">
    <property type="protein sequence ID" value="TCNE_0000419701-mRNA-1"/>
    <property type="gene ID" value="TCNE_0000419701"/>
</dbReference>
<dbReference type="GO" id="GO:0005886">
    <property type="term" value="C:plasma membrane"/>
    <property type="evidence" value="ECO:0007669"/>
    <property type="project" value="TreeGrafter"/>
</dbReference>
<dbReference type="InterPro" id="IPR008250">
    <property type="entry name" value="ATPase_P-typ_transduc_dom_A_sf"/>
</dbReference>
<dbReference type="PANTHER" id="PTHR24092:SF215">
    <property type="entry name" value="PHOSPHOLIPID-TRANSPORTING ATPASE"/>
    <property type="match status" value="1"/>
</dbReference>
<dbReference type="EMBL" id="UYWY01006602">
    <property type="protein sequence ID" value="VDM29914.1"/>
    <property type="molecule type" value="Genomic_DNA"/>
</dbReference>
<dbReference type="Gene3D" id="2.70.150.10">
    <property type="entry name" value="Calcium-transporting ATPase, cytoplasmic transduction domain A"/>
    <property type="match status" value="1"/>
</dbReference>
<evidence type="ECO:0000313" key="1">
    <source>
        <dbReference type="EMBL" id="VDM29914.1"/>
    </source>
</evidence>
<dbReference type="AlphaFoldDB" id="A0A183U6S7"/>
<dbReference type="GO" id="GO:0140326">
    <property type="term" value="F:ATPase-coupled intramembrane lipid transporter activity"/>
    <property type="evidence" value="ECO:0007669"/>
    <property type="project" value="TreeGrafter"/>
</dbReference>
<evidence type="ECO:0000313" key="3">
    <source>
        <dbReference type="WBParaSite" id="TCNE_0000419701-mRNA-1"/>
    </source>
</evidence>
<dbReference type="GO" id="GO:0045332">
    <property type="term" value="P:phospholipid translocation"/>
    <property type="evidence" value="ECO:0007669"/>
    <property type="project" value="TreeGrafter"/>
</dbReference>
<keyword evidence="2" id="KW-1185">Reference proteome</keyword>
<dbReference type="SUPFAM" id="SSF81653">
    <property type="entry name" value="Calcium ATPase, transduction domain A"/>
    <property type="match status" value="1"/>
</dbReference>
<protein>
    <submittedName>
        <fullName evidence="3">FHA domain-containing protein</fullName>
    </submittedName>
</protein>
<evidence type="ECO:0000313" key="2">
    <source>
        <dbReference type="Proteomes" id="UP000050794"/>
    </source>
</evidence>
<sequence length="131" mass="14573">MQWQHLIVGDFVHLSLDEVIPADILLIRSSDPNGICFVETSNLDGETSLKQRRVPISIASLSGEVTEFEPTNFKATIVCEKPNKLVYQTNGRIVYENGHIEGINGENMLLRGCKIRNTTFIEGIVLYAGLP</sequence>
<name>A0A183U6S7_TOXCA</name>
<reference evidence="3" key="1">
    <citation type="submission" date="2016-06" db="UniProtKB">
        <authorList>
            <consortium name="WormBaseParasite"/>
        </authorList>
    </citation>
    <scope>IDENTIFICATION</scope>
</reference>
<accession>A0A183U6S7</accession>
<proteinExistence type="predicted"/>
<organism evidence="2 3">
    <name type="scientific">Toxocara canis</name>
    <name type="common">Canine roundworm</name>
    <dbReference type="NCBI Taxonomy" id="6265"/>
    <lineage>
        <taxon>Eukaryota</taxon>
        <taxon>Metazoa</taxon>
        <taxon>Ecdysozoa</taxon>
        <taxon>Nematoda</taxon>
        <taxon>Chromadorea</taxon>
        <taxon>Rhabditida</taxon>
        <taxon>Spirurina</taxon>
        <taxon>Ascaridomorpha</taxon>
        <taxon>Ascaridoidea</taxon>
        <taxon>Toxocaridae</taxon>
        <taxon>Toxocara</taxon>
    </lineage>
</organism>
<dbReference type="PANTHER" id="PTHR24092">
    <property type="entry name" value="PROBABLE PHOSPHOLIPID-TRANSPORTING ATPASE"/>
    <property type="match status" value="1"/>
</dbReference>
<reference evidence="1 2" key="2">
    <citation type="submission" date="2018-11" db="EMBL/GenBank/DDBJ databases">
        <authorList>
            <consortium name="Pathogen Informatics"/>
        </authorList>
    </citation>
    <scope>NUCLEOTIDE SEQUENCE [LARGE SCALE GENOMIC DNA]</scope>
</reference>
<dbReference type="Proteomes" id="UP000050794">
    <property type="component" value="Unassembled WGS sequence"/>
</dbReference>
<gene>
    <name evidence="1" type="ORF">TCNE_LOCUS4197</name>
</gene>